<accession>A0A2S7UVF2</accession>
<gene>
    <name evidence="1" type="ORF">BTO11_08515</name>
</gene>
<dbReference type="AlphaFoldDB" id="A0A2S7UVF2"/>
<evidence type="ECO:0008006" key="3">
    <source>
        <dbReference type="Google" id="ProtNLM"/>
    </source>
</evidence>
<protein>
    <recommendedName>
        <fullName evidence="3">NRDE family protein</fullName>
    </recommendedName>
</protein>
<dbReference type="EMBL" id="MSCH01000003">
    <property type="protein sequence ID" value="PQJ53705.1"/>
    <property type="molecule type" value="Genomic_DNA"/>
</dbReference>
<comment type="caution">
    <text evidence="1">The sequence shown here is derived from an EMBL/GenBank/DDBJ whole genome shotgun (WGS) entry which is preliminary data.</text>
</comment>
<sequence length="265" mass="30104">MCSLNWRKFESHISIAFNRDESVDRAKAEIPHLFNDGTVNFLMPRDPAGNGSWLAVNQCGFVFLLLNDYQGQLKSTEHELISRGLLIRGLASCRSLQEITKFVANIDLTKSQPFYLVMISMEKQICWHYDGIKTELVAGTLPEQIYSSGHADAEEIIKLRKQHVSSLNIENDDDLIKLHKSHQPQPNNSVDNLADNLGDSINSLELVDDELKVGDLKYPICMHREDAKTQSLTHIILMDHVVKMKYWNGQPCSTDHFFYSGLTLS</sequence>
<evidence type="ECO:0000313" key="1">
    <source>
        <dbReference type="EMBL" id="PQJ53705.1"/>
    </source>
</evidence>
<dbReference type="Proteomes" id="UP000239007">
    <property type="component" value="Unassembled WGS sequence"/>
</dbReference>
<dbReference type="Pfam" id="PF05742">
    <property type="entry name" value="TANGO2"/>
    <property type="match status" value="1"/>
</dbReference>
<name>A0A2S7UVF2_9GAMM</name>
<dbReference type="RefSeq" id="WP_105052197.1">
    <property type="nucleotide sequence ID" value="NZ_BMYG01000002.1"/>
</dbReference>
<proteinExistence type="predicted"/>
<dbReference type="OrthoDB" id="1113830at2"/>
<dbReference type="InterPro" id="IPR008551">
    <property type="entry name" value="TANGO2"/>
</dbReference>
<organism evidence="1 2">
    <name type="scientific">Psychrosphaera saromensis</name>
    <dbReference type="NCBI Taxonomy" id="716813"/>
    <lineage>
        <taxon>Bacteria</taxon>
        <taxon>Pseudomonadati</taxon>
        <taxon>Pseudomonadota</taxon>
        <taxon>Gammaproteobacteria</taxon>
        <taxon>Alteromonadales</taxon>
        <taxon>Pseudoalteromonadaceae</taxon>
        <taxon>Psychrosphaera</taxon>
    </lineage>
</organism>
<keyword evidence="2" id="KW-1185">Reference proteome</keyword>
<reference evidence="1 2" key="1">
    <citation type="submission" date="2016-12" db="EMBL/GenBank/DDBJ databases">
        <title>Diversity of luminous bacteria.</title>
        <authorList>
            <person name="Yoshizawa S."/>
            <person name="Kogure K."/>
        </authorList>
    </citation>
    <scope>NUCLEOTIDE SEQUENCE [LARGE SCALE GENOMIC DNA]</scope>
    <source>
        <strain evidence="1 2">SA4-48</strain>
    </source>
</reference>
<evidence type="ECO:0000313" key="2">
    <source>
        <dbReference type="Proteomes" id="UP000239007"/>
    </source>
</evidence>